<sequence>MVKVHNVRLIVDNQSGISMKYENDWFDSGRLADTYSWPDTIENGQKMDILCYERDWALAGCSGYVQYSMNKMLVTFAFSNPSVGTNKLGVDTSARVWDNMSDHNYSSFDVNLRIGDLPLKCRCSCTAGSTNTATVKIAGQGQQTRLPSSGHKIVDNFELRVSIE</sequence>
<proteinExistence type="predicted"/>
<keyword evidence="2" id="KW-1185">Reference proteome</keyword>
<organism evidence="1 2">
    <name type="scientific">Paramuricea clavata</name>
    <name type="common">Red gorgonian</name>
    <name type="synonym">Violescent sea-whip</name>
    <dbReference type="NCBI Taxonomy" id="317549"/>
    <lineage>
        <taxon>Eukaryota</taxon>
        <taxon>Metazoa</taxon>
        <taxon>Cnidaria</taxon>
        <taxon>Anthozoa</taxon>
        <taxon>Octocorallia</taxon>
        <taxon>Malacalcyonacea</taxon>
        <taxon>Plexauridae</taxon>
        <taxon>Paramuricea</taxon>
    </lineage>
</organism>
<dbReference type="EMBL" id="CACRXK020014223">
    <property type="protein sequence ID" value="CAB4026480.1"/>
    <property type="molecule type" value="Genomic_DNA"/>
</dbReference>
<accession>A0A7D9L9H7</accession>
<name>A0A7D9L9H7_PARCT</name>
<dbReference type="Gene3D" id="2.60.270.50">
    <property type="match status" value="1"/>
</dbReference>
<dbReference type="AlphaFoldDB" id="A0A7D9L9H7"/>
<dbReference type="Proteomes" id="UP001152795">
    <property type="component" value="Unassembled WGS sequence"/>
</dbReference>
<evidence type="ECO:0000313" key="1">
    <source>
        <dbReference type="EMBL" id="CAB4026480.1"/>
    </source>
</evidence>
<protein>
    <submittedName>
        <fullName evidence="1">Uncharacterized protein</fullName>
    </submittedName>
</protein>
<dbReference type="OrthoDB" id="6019429at2759"/>
<reference evidence="1" key="1">
    <citation type="submission" date="2020-04" db="EMBL/GenBank/DDBJ databases">
        <authorList>
            <person name="Alioto T."/>
            <person name="Alioto T."/>
            <person name="Gomez Garrido J."/>
        </authorList>
    </citation>
    <scope>NUCLEOTIDE SEQUENCE</scope>
    <source>
        <strain evidence="1">A484AB</strain>
    </source>
</reference>
<gene>
    <name evidence="1" type="ORF">PACLA_8A049484</name>
</gene>
<evidence type="ECO:0000313" key="2">
    <source>
        <dbReference type="Proteomes" id="UP001152795"/>
    </source>
</evidence>
<comment type="caution">
    <text evidence="1">The sequence shown here is derived from an EMBL/GenBank/DDBJ whole genome shotgun (WGS) entry which is preliminary data.</text>
</comment>